<evidence type="ECO:0000256" key="1">
    <source>
        <dbReference type="PROSITE-ProRule" id="PRU00339"/>
    </source>
</evidence>
<feature type="repeat" description="TPR" evidence="1">
    <location>
        <begin position="112"/>
        <end position="145"/>
    </location>
</feature>
<name>A0A8J7A9H8_9CYAN</name>
<dbReference type="Proteomes" id="UP000636505">
    <property type="component" value="Unassembled WGS sequence"/>
</dbReference>
<dbReference type="PROSITE" id="PS50005">
    <property type="entry name" value="TPR"/>
    <property type="match status" value="2"/>
</dbReference>
<dbReference type="PANTHER" id="PTHR12558">
    <property type="entry name" value="CELL DIVISION CYCLE 16,23,27"/>
    <property type="match status" value="1"/>
</dbReference>
<gene>
    <name evidence="3" type="ORF">IQ241_15365</name>
</gene>
<organism evidence="3 4">
    <name type="scientific">Vasconcelosia minhoensis LEGE 07310</name>
    <dbReference type="NCBI Taxonomy" id="915328"/>
    <lineage>
        <taxon>Bacteria</taxon>
        <taxon>Bacillati</taxon>
        <taxon>Cyanobacteriota</taxon>
        <taxon>Cyanophyceae</taxon>
        <taxon>Nodosilineales</taxon>
        <taxon>Cymatolegaceae</taxon>
        <taxon>Vasconcelosia</taxon>
        <taxon>Vasconcelosia minhoensis</taxon>
    </lineage>
</organism>
<dbReference type="EMBL" id="JADEXG010000037">
    <property type="protein sequence ID" value="MBE9078655.1"/>
    <property type="molecule type" value="Genomic_DNA"/>
</dbReference>
<keyword evidence="4" id="KW-1185">Reference proteome</keyword>
<dbReference type="InterPro" id="IPR011990">
    <property type="entry name" value="TPR-like_helical_dom_sf"/>
</dbReference>
<dbReference type="Pfam" id="PF13432">
    <property type="entry name" value="TPR_16"/>
    <property type="match status" value="2"/>
</dbReference>
<evidence type="ECO:0000256" key="2">
    <source>
        <dbReference type="SAM" id="SignalP"/>
    </source>
</evidence>
<dbReference type="SUPFAM" id="SSF48452">
    <property type="entry name" value="TPR-like"/>
    <property type="match status" value="1"/>
</dbReference>
<proteinExistence type="predicted"/>
<dbReference type="PROSITE" id="PS50293">
    <property type="entry name" value="TPR_REGION"/>
    <property type="match status" value="1"/>
</dbReference>
<evidence type="ECO:0000313" key="3">
    <source>
        <dbReference type="EMBL" id="MBE9078655.1"/>
    </source>
</evidence>
<feature type="repeat" description="TPR" evidence="1">
    <location>
        <begin position="146"/>
        <end position="179"/>
    </location>
</feature>
<keyword evidence="2" id="KW-0732">Signal</keyword>
<reference evidence="3" key="1">
    <citation type="submission" date="2020-10" db="EMBL/GenBank/DDBJ databases">
        <authorList>
            <person name="Castelo-Branco R."/>
            <person name="Eusebio N."/>
            <person name="Adriana R."/>
            <person name="Vieira A."/>
            <person name="Brugerolle De Fraissinette N."/>
            <person name="Rezende De Castro R."/>
            <person name="Schneider M.P."/>
            <person name="Vasconcelos V."/>
            <person name="Leao P.N."/>
        </authorList>
    </citation>
    <scope>NUCLEOTIDE SEQUENCE</scope>
    <source>
        <strain evidence="3">LEGE 07310</strain>
    </source>
</reference>
<comment type="caution">
    <text evidence="3">The sequence shown here is derived from an EMBL/GenBank/DDBJ whole genome shotgun (WGS) entry which is preliminary data.</text>
</comment>
<dbReference type="SMART" id="SM00028">
    <property type="entry name" value="TPR"/>
    <property type="match status" value="6"/>
</dbReference>
<feature type="signal peptide" evidence="2">
    <location>
        <begin position="1"/>
        <end position="23"/>
    </location>
</feature>
<evidence type="ECO:0000313" key="4">
    <source>
        <dbReference type="Proteomes" id="UP000636505"/>
    </source>
</evidence>
<dbReference type="AlphaFoldDB" id="A0A8J7A9H8"/>
<dbReference type="Gene3D" id="1.25.40.10">
    <property type="entry name" value="Tetratricopeptide repeat domain"/>
    <property type="match status" value="2"/>
</dbReference>
<sequence>MLKQTFSLLLLLGVWVGSRPAQAQALLPYTLPLDAEQLQADGLSLAQDAAQLAQFQQYDEALARAQLAVQLAPTNPQVLALLGSLYLQVSEPQPAAAIAALEQAKQLEPDNALVHFALGSAYFSETEYLRAARSLEAGLRIEPNNPGALFDLGNAYYKLNRYDQAIDQYQAAVEQDESFWPAVNNIGLVLFERGNADGAIAQWRASLQLAEGEAEPQLAIAAALYSQGGQTEEAIRLATEALERDSRYANLEFLQEQLWGERLLGATEALFTAPAVQDLLSQL</sequence>
<dbReference type="InterPro" id="IPR019734">
    <property type="entry name" value="TPR_rpt"/>
</dbReference>
<feature type="chain" id="PRO_5035171895" evidence="2">
    <location>
        <begin position="24"/>
        <end position="283"/>
    </location>
</feature>
<dbReference type="RefSeq" id="WP_193908717.1">
    <property type="nucleotide sequence ID" value="NZ_JADEXG010000037.1"/>
</dbReference>
<dbReference type="PANTHER" id="PTHR12558:SF13">
    <property type="entry name" value="CELL DIVISION CYCLE PROTEIN 27 HOMOLOG"/>
    <property type="match status" value="1"/>
</dbReference>
<keyword evidence="1" id="KW-0802">TPR repeat</keyword>
<protein>
    <submittedName>
        <fullName evidence="3">Tetratricopeptide repeat protein</fullName>
    </submittedName>
</protein>
<accession>A0A8J7A9H8</accession>